<protein>
    <recommendedName>
        <fullName evidence="9">Chromosome transmission fidelity protein 8</fullName>
    </recommendedName>
</protein>
<comment type="caution">
    <text evidence="7">The sequence shown here is derived from an EMBL/GenBank/DDBJ whole genome shotgun (WGS) entry which is preliminary data.</text>
</comment>
<keyword evidence="2" id="KW-0235">DNA replication</keyword>
<evidence type="ECO:0000313" key="8">
    <source>
        <dbReference type="Proteomes" id="UP000886653"/>
    </source>
</evidence>
<organism evidence="7 8">
    <name type="scientific">Cronartium quercuum f. sp. fusiforme G11</name>
    <dbReference type="NCBI Taxonomy" id="708437"/>
    <lineage>
        <taxon>Eukaryota</taxon>
        <taxon>Fungi</taxon>
        <taxon>Dikarya</taxon>
        <taxon>Basidiomycota</taxon>
        <taxon>Pucciniomycotina</taxon>
        <taxon>Pucciniomycetes</taxon>
        <taxon>Pucciniales</taxon>
        <taxon>Coleosporiaceae</taxon>
        <taxon>Cronartium</taxon>
    </lineage>
</organism>
<dbReference type="AlphaFoldDB" id="A0A9P6NJT0"/>
<evidence type="ECO:0000256" key="1">
    <source>
        <dbReference type="ARBA" id="ARBA00004123"/>
    </source>
</evidence>
<comment type="similarity">
    <text evidence="6">Belongs to the CTF8 family.</text>
</comment>
<dbReference type="Proteomes" id="UP000886653">
    <property type="component" value="Unassembled WGS sequence"/>
</dbReference>
<evidence type="ECO:0000256" key="3">
    <source>
        <dbReference type="ARBA" id="ARBA00023125"/>
    </source>
</evidence>
<dbReference type="PANTHER" id="PTHR28605:SF1">
    <property type="entry name" value="CHROMOSOME TRANSMISSION FIDELITY FACTOR 8"/>
    <property type="match status" value="1"/>
</dbReference>
<dbReference type="InterPro" id="IPR018607">
    <property type="entry name" value="Ctf8"/>
</dbReference>
<comment type="subcellular location">
    <subcellularLocation>
        <location evidence="1">Nucleus</location>
    </subcellularLocation>
</comment>
<evidence type="ECO:0000256" key="5">
    <source>
        <dbReference type="ARBA" id="ARBA00023306"/>
    </source>
</evidence>
<keyword evidence="5" id="KW-0131">Cell cycle</keyword>
<dbReference type="GO" id="GO:0003677">
    <property type="term" value="F:DNA binding"/>
    <property type="evidence" value="ECO:0007669"/>
    <property type="project" value="UniProtKB-KW"/>
</dbReference>
<keyword evidence="8" id="KW-1185">Reference proteome</keyword>
<proteinExistence type="inferred from homology"/>
<evidence type="ECO:0000256" key="2">
    <source>
        <dbReference type="ARBA" id="ARBA00022705"/>
    </source>
</evidence>
<keyword evidence="4" id="KW-0539">Nucleus</keyword>
<dbReference type="Pfam" id="PF09696">
    <property type="entry name" value="Ctf8"/>
    <property type="match status" value="1"/>
</dbReference>
<keyword evidence="3" id="KW-0238">DNA-binding</keyword>
<evidence type="ECO:0000256" key="6">
    <source>
        <dbReference type="ARBA" id="ARBA00038447"/>
    </source>
</evidence>
<name>A0A9P6NJT0_9BASI</name>
<evidence type="ECO:0008006" key="9">
    <source>
        <dbReference type="Google" id="ProtNLM"/>
    </source>
</evidence>
<dbReference type="EMBL" id="MU167287">
    <property type="protein sequence ID" value="KAG0144860.1"/>
    <property type="molecule type" value="Genomic_DNA"/>
</dbReference>
<gene>
    <name evidence="7" type="ORF">CROQUDRAFT_108213</name>
</gene>
<reference evidence="7" key="1">
    <citation type="submission" date="2013-11" db="EMBL/GenBank/DDBJ databases">
        <title>Genome sequence of the fusiform rust pathogen reveals effectors for host alternation and coevolution with pine.</title>
        <authorList>
            <consortium name="DOE Joint Genome Institute"/>
            <person name="Smith K."/>
            <person name="Pendleton A."/>
            <person name="Kubisiak T."/>
            <person name="Anderson C."/>
            <person name="Salamov A."/>
            <person name="Aerts A."/>
            <person name="Riley R."/>
            <person name="Clum A."/>
            <person name="Lindquist E."/>
            <person name="Ence D."/>
            <person name="Campbell M."/>
            <person name="Kronenberg Z."/>
            <person name="Feau N."/>
            <person name="Dhillon B."/>
            <person name="Hamelin R."/>
            <person name="Burleigh J."/>
            <person name="Smith J."/>
            <person name="Yandell M."/>
            <person name="Nelson C."/>
            <person name="Grigoriev I."/>
            <person name="Davis J."/>
        </authorList>
    </citation>
    <scope>NUCLEOTIDE SEQUENCE</scope>
    <source>
        <strain evidence="7">G11</strain>
    </source>
</reference>
<dbReference type="GO" id="GO:0007064">
    <property type="term" value="P:mitotic sister chromatid cohesion"/>
    <property type="evidence" value="ECO:0007669"/>
    <property type="project" value="InterPro"/>
</dbReference>
<sequence>MRLPISVTQKVHSSQASLSSDSTFTLVNGETVIVELQGKLEISYDEGPNVNQEAIREGLEIGRLDLSNPKKPLLTIGNHQLEGKIVKLTTPLALLRKMESASVSAHSDPDHRTQLDIVSIVERKFVFAKRPSPIVKMSEI</sequence>
<dbReference type="GO" id="GO:0006260">
    <property type="term" value="P:DNA replication"/>
    <property type="evidence" value="ECO:0007669"/>
    <property type="project" value="UniProtKB-KW"/>
</dbReference>
<evidence type="ECO:0000256" key="4">
    <source>
        <dbReference type="ARBA" id="ARBA00023242"/>
    </source>
</evidence>
<dbReference type="GO" id="GO:0031390">
    <property type="term" value="C:Ctf18 RFC-like complex"/>
    <property type="evidence" value="ECO:0007669"/>
    <property type="project" value="InterPro"/>
</dbReference>
<dbReference type="PANTHER" id="PTHR28605">
    <property type="entry name" value="CTF8, CHROMOSOME TRANSMISSION FIDELITY FACTOR 8 HOMOLOG (S. CEREVISIAE)"/>
    <property type="match status" value="1"/>
</dbReference>
<dbReference type="OrthoDB" id="121932at2759"/>
<evidence type="ECO:0000313" key="7">
    <source>
        <dbReference type="EMBL" id="KAG0144860.1"/>
    </source>
</evidence>
<accession>A0A9P6NJT0</accession>